<dbReference type="InterPro" id="IPR001452">
    <property type="entry name" value="SH3_domain"/>
</dbReference>
<feature type="domain" description="DH" evidence="6">
    <location>
        <begin position="288"/>
        <end position="470"/>
    </location>
</feature>
<dbReference type="PROSITE" id="PS50003">
    <property type="entry name" value="PH_DOMAIN"/>
    <property type="match status" value="1"/>
</dbReference>
<dbReference type="PROSITE" id="PS50002">
    <property type="entry name" value="SH3"/>
    <property type="match status" value="1"/>
</dbReference>
<evidence type="ECO:0000259" key="6">
    <source>
        <dbReference type="PROSITE" id="PS50010"/>
    </source>
</evidence>
<dbReference type="Proteomes" id="UP001212152">
    <property type="component" value="Unassembled WGS sequence"/>
</dbReference>
<evidence type="ECO:0000259" key="7">
    <source>
        <dbReference type="PROSITE" id="PS50195"/>
    </source>
</evidence>
<dbReference type="InterPro" id="IPR001849">
    <property type="entry name" value="PH_domain"/>
</dbReference>
<feature type="region of interest" description="Disordered" evidence="3">
    <location>
        <begin position="669"/>
        <end position="839"/>
    </location>
</feature>
<evidence type="ECO:0000313" key="9">
    <source>
        <dbReference type="Proteomes" id="UP001212152"/>
    </source>
</evidence>
<dbReference type="CDD" id="cd00160">
    <property type="entry name" value="RhoGEF"/>
    <property type="match status" value="1"/>
</dbReference>
<dbReference type="Pfam" id="PF07653">
    <property type="entry name" value="SH3_2"/>
    <property type="match status" value="1"/>
</dbReference>
<dbReference type="SUPFAM" id="SSF64268">
    <property type="entry name" value="PX domain"/>
    <property type="match status" value="1"/>
</dbReference>
<proteinExistence type="predicted"/>
<dbReference type="PROSITE" id="PS50010">
    <property type="entry name" value="DH_2"/>
    <property type="match status" value="1"/>
</dbReference>
<feature type="compositionally biased region" description="Low complexity" evidence="3">
    <location>
        <begin position="142"/>
        <end position="154"/>
    </location>
</feature>
<gene>
    <name evidence="8" type="primary">ARHGEF4</name>
    <name evidence="8" type="ORF">HDU87_006979</name>
</gene>
<feature type="compositionally biased region" description="Low complexity" evidence="3">
    <location>
        <begin position="1033"/>
        <end position="1044"/>
    </location>
</feature>
<dbReference type="SUPFAM" id="SSF50729">
    <property type="entry name" value="PH domain-like"/>
    <property type="match status" value="1"/>
</dbReference>
<dbReference type="EMBL" id="JADGJQ010000061">
    <property type="protein sequence ID" value="KAJ3174730.1"/>
    <property type="molecule type" value="Genomic_DNA"/>
</dbReference>
<dbReference type="InterPro" id="IPR053086">
    <property type="entry name" value="RhoGEF_domain"/>
</dbReference>
<dbReference type="Pfam" id="PF00787">
    <property type="entry name" value="PX"/>
    <property type="match status" value="1"/>
</dbReference>
<dbReference type="InterPro" id="IPR035899">
    <property type="entry name" value="DBL_dom_sf"/>
</dbReference>
<evidence type="ECO:0000256" key="1">
    <source>
        <dbReference type="ARBA" id="ARBA00022443"/>
    </source>
</evidence>
<dbReference type="AlphaFoldDB" id="A0AAD5TEQ5"/>
<sequence>MPERGLRPLKFAKAHSNFAPSEAPELALEEGEIVQVWAADPTGAWLLGVKQAAYGWFPAEFVDLLSDEEAIAAGVMNSSDVGKLFPPPNLSGGSTADLTAAQTRRSNASMASAQSASTLQLSASTASLEEFPPQAGGGGRPLSQASLASQVSSQTPGTRNWAAKYKSMPRYSKRVSGTGLDELESAVSSHIKEALARPTSSINMLPDEDDSAGSTLTHSPTKREKDSRKGSLGKKALKSFGGSFSDRSKSATHARAPFVVPAQRPRWVETMGGPEAVAAMGLDKRAVQRQEVVHEIVATEADYVEDLNTIINVFMNPMKRQKILKDREITIIFSNVEQLLPVNTQLKTMFEERVAQASVVEMIGDIFIRVSDFLKMYTMYCRNHPLALMKLQAVRQTKSVAKFLDQCAATPEARNLNLANFLIKPVQRICKYPLLIREAMKNTDPSHQDYSLLQSALLKIETVVTIVNEGARQAENVKEMLEIQSRFTTKINIVEPWRTLLKRATMELVKKDGERSRRESFLFSDMFVLAKSVGGDGEKLKLTEMVPFDMIYINIPSVGTDHLIEIGHVNAGRYVLALETEKQKAEWIAALKDATKSLLASKNRVSPSAAAAAASTATATSAASNSSAGSSISTSIFSSSPSLPEIQSLSAIELPRMDAIAEASARIVQREEDEHEEEDEDVGMLELPKPPAGEEEEDEDEEPEHEQEEVVDDVVVKHEVTDAEAAPPAQALKSFQNQRVSVIPAQPTSAPLRPTSLPKSGLRQPMAPPPALPSAPPPSGVAATSNPVSRGPPPAVAPRPPHLQPPRRPSSTPDEKVDHAKKPENAANGNELPALPPLPQKVAAATLAPADAPGAKTPPAANRRLSQRFAANPFIMNDHTIGPATFTAPTAAYTEAAATASPSPAPAPLAAGNSEQIKPPPPLTRTATATSSSSIGGTHRNRPVRRAQITDVTRAPQKDYVYHIQVFHDAPADQAAQQQQQQQAPVIRHTYDDFFDLHMQLLSHFPEEAGVAASLPSRADSSAEVDMPGGWNSKHSSIASSHSTPSPPKRIIPELPGQMMYVSEAAAKARIPSLQSYIQGILVLPPKISKSPVIMTFFRADGKHAILNSPPAVAVREGQRITVGLIVVVASLAIFTVAYPTTQPEKIIQRRAEIRRQSTSATAENQRNRPAQ</sequence>
<feature type="region of interest" description="Disordered" evidence="3">
    <location>
        <begin position="197"/>
        <end position="253"/>
    </location>
</feature>
<feature type="domain" description="PH" evidence="5">
    <location>
        <begin position="499"/>
        <end position="596"/>
    </location>
</feature>
<keyword evidence="1 2" id="KW-0728">SH3 domain</keyword>
<dbReference type="SMART" id="SM00233">
    <property type="entry name" value="PH"/>
    <property type="match status" value="1"/>
</dbReference>
<keyword evidence="9" id="KW-1185">Reference proteome</keyword>
<feature type="compositionally biased region" description="Pro residues" evidence="3">
    <location>
        <begin position="790"/>
        <end position="808"/>
    </location>
</feature>
<dbReference type="InterPro" id="IPR000219">
    <property type="entry name" value="DH_dom"/>
</dbReference>
<dbReference type="SMART" id="SM00325">
    <property type="entry name" value="RhoGEF"/>
    <property type="match status" value="1"/>
</dbReference>
<feature type="domain" description="PX" evidence="7">
    <location>
        <begin position="940"/>
        <end position="1105"/>
    </location>
</feature>
<dbReference type="SUPFAM" id="SSF48065">
    <property type="entry name" value="DBL homology domain (DH-domain)"/>
    <property type="match status" value="1"/>
</dbReference>
<dbReference type="Gene3D" id="2.30.29.30">
    <property type="entry name" value="Pleckstrin-homology domain (PH domain)/Phosphotyrosine-binding domain (PTB)"/>
    <property type="match status" value="1"/>
</dbReference>
<dbReference type="InterPro" id="IPR036028">
    <property type="entry name" value="SH3-like_dom_sf"/>
</dbReference>
<dbReference type="Gene3D" id="1.20.900.10">
    <property type="entry name" value="Dbl homology (DH) domain"/>
    <property type="match status" value="1"/>
</dbReference>
<accession>A0AAD5TEQ5</accession>
<protein>
    <submittedName>
        <fullName evidence="8">Rho guanine nucleotide exchange factor 4</fullName>
    </submittedName>
</protein>
<dbReference type="Pfam" id="PF00621">
    <property type="entry name" value="RhoGEF"/>
    <property type="match status" value="1"/>
</dbReference>
<feature type="compositionally biased region" description="Low complexity" evidence="3">
    <location>
        <begin position="780"/>
        <end position="789"/>
    </location>
</feature>
<dbReference type="InterPro" id="IPR011993">
    <property type="entry name" value="PH-like_dom_sf"/>
</dbReference>
<evidence type="ECO:0000259" key="5">
    <source>
        <dbReference type="PROSITE" id="PS50003"/>
    </source>
</evidence>
<feature type="region of interest" description="Disordered" evidence="3">
    <location>
        <begin position="1016"/>
        <end position="1047"/>
    </location>
</feature>
<feature type="region of interest" description="Disordered" evidence="3">
    <location>
        <begin position="897"/>
        <end position="952"/>
    </location>
</feature>
<dbReference type="InterPro" id="IPR001683">
    <property type="entry name" value="PX_dom"/>
</dbReference>
<dbReference type="GO" id="GO:0005829">
    <property type="term" value="C:cytosol"/>
    <property type="evidence" value="ECO:0007669"/>
    <property type="project" value="TreeGrafter"/>
</dbReference>
<dbReference type="GO" id="GO:0005085">
    <property type="term" value="F:guanyl-nucleotide exchange factor activity"/>
    <property type="evidence" value="ECO:0007669"/>
    <property type="project" value="InterPro"/>
</dbReference>
<feature type="compositionally biased region" description="Pro residues" evidence="3">
    <location>
        <begin position="766"/>
        <end position="779"/>
    </location>
</feature>
<dbReference type="Gene3D" id="3.30.1520.10">
    <property type="entry name" value="Phox-like domain"/>
    <property type="match status" value="1"/>
</dbReference>
<feature type="compositionally biased region" description="Acidic residues" evidence="3">
    <location>
        <begin position="671"/>
        <end position="683"/>
    </location>
</feature>
<name>A0AAD5TEQ5_9FUNG</name>
<dbReference type="InterPro" id="IPR036871">
    <property type="entry name" value="PX_dom_sf"/>
</dbReference>
<dbReference type="PANTHER" id="PTHR45834:SF3">
    <property type="entry name" value="RHO GUANINE NUCLEOTIDE EXCHANGE FACTOR 3, ISOFORM L"/>
    <property type="match status" value="1"/>
</dbReference>
<evidence type="ECO:0000313" key="8">
    <source>
        <dbReference type="EMBL" id="KAJ3174730.1"/>
    </source>
</evidence>
<dbReference type="SMART" id="SM00326">
    <property type="entry name" value="SH3"/>
    <property type="match status" value="1"/>
</dbReference>
<feature type="compositionally biased region" description="Basic and acidic residues" evidence="3">
    <location>
        <begin position="813"/>
        <end position="824"/>
    </location>
</feature>
<dbReference type="SMART" id="SM00312">
    <property type="entry name" value="PX"/>
    <property type="match status" value="1"/>
</dbReference>
<reference evidence="8" key="1">
    <citation type="submission" date="2020-05" db="EMBL/GenBank/DDBJ databases">
        <title>Phylogenomic resolution of chytrid fungi.</title>
        <authorList>
            <person name="Stajich J.E."/>
            <person name="Amses K."/>
            <person name="Simmons R."/>
            <person name="Seto K."/>
            <person name="Myers J."/>
            <person name="Bonds A."/>
            <person name="Quandt C.A."/>
            <person name="Barry K."/>
            <person name="Liu P."/>
            <person name="Grigoriev I."/>
            <person name="Longcore J.E."/>
            <person name="James T.Y."/>
        </authorList>
    </citation>
    <scope>NUCLEOTIDE SEQUENCE</scope>
    <source>
        <strain evidence="8">JEL0379</strain>
    </source>
</reference>
<feature type="region of interest" description="Disordered" evidence="3">
    <location>
        <begin position="618"/>
        <end position="642"/>
    </location>
</feature>
<evidence type="ECO:0000256" key="3">
    <source>
        <dbReference type="SAM" id="MobiDB-lite"/>
    </source>
</evidence>
<feature type="domain" description="SH3" evidence="4">
    <location>
        <begin position="7"/>
        <end position="67"/>
    </location>
</feature>
<organism evidence="8 9">
    <name type="scientific">Geranomyces variabilis</name>
    <dbReference type="NCBI Taxonomy" id="109894"/>
    <lineage>
        <taxon>Eukaryota</taxon>
        <taxon>Fungi</taxon>
        <taxon>Fungi incertae sedis</taxon>
        <taxon>Chytridiomycota</taxon>
        <taxon>Chytridiomycota incertae sedis</taxon>
        <taxon>Chytridiomycetes</taxon>
        <taxon>Spizellomycetales</taxon>
        <taxon>Powellomycetaceae</taxon>
        <taxon>Geranomyces</taxon>
    </lineage>
</organism>
<dbReference type="GO" id="GO:0035091">
    <property type="term" value="F:phosphatidylinositol binding"/>
    <property type="evidence" value="ECO:0007669"/>
    <property type="project" value="InterPro"/>
</dbReference>
<evidence type="ECO:0000259" key="4">
    <source>
        <dbReference type="PROSITE" id="PS50002"/>
    </source>
</evidence>
<evidence type="ECO:0000256" key="2">
    <source>
        <dbReference type="PROSITE-ProRule" id="PRU00192"/>
    </source>
</evidence>
<dbReference type="Gene3D" id="2.30.30.40">
    <property type="entry name" value="SH3 Domains"/>
    <property type="match status" value="1"/>
</dbReference>
<dbReference type="SUPFAM" id="SSF50044">
    <property type="entry name" value="SH3-domain"/>
    <property type="match status" value="1"/>
</dbReference>
<dbReference type="PANTHER" id="PTHR45834">
    <property type="entry name" value="RHO GUANINE NUCLEOTIDE EXCHANGE FACTOR 9-RELATED"/>
    <property type="match status" value="1"/>
</dbReference>
<feature type="region of interest" description="Disordered" evidence="3">
    <location>
        <begin position="129"/>
        <end position="164"/>
    </location>
</feature>
<comment type="caution">
    <text evidence="8">The sequence shown here is derived from an EMBL/GenBank/DDBJ whole genome shotgun (WGS) entry which is preliminary data.</text>
</comment>
<dbReference type="PROSITE" id="PS50195">
    <property type="entry name" value="PX"/>
    <property type="match status" value="1"/>
</dbReference>
<feature type="compositionally biased region" description="Acidic residues" evidence="3">
    <location>
        <begin position="693"/>
        <end position="712"/>
    </location>
</feature>
<feature type="compositionally biased region" description="Low complexity" evidence="3">
    <location>
        <begin position="924"/>
        <end position="934"/>
    </location>
</feature>